<dbReference type="InterPro" id="IPR005151">
    <property type="entry name" value="Tail-specific_protease"/>
</dbReference>
<feature type="domain" description="Tail specific protease" evidence="2">
    <location>
        <begin position="367"/>
        <end position="430"/>
    </location>
</feature>
<dbReference type="PANTHER" id="PTHR37049:SF5">
    <property type="entry name" value="TAIL SPECIFIC PROTEASE DOMAIN-CONTAINING PROTEIN"/>
    <property type="match status" value="1"/>
</dbReference>
<feature type="domain" description="CPAF-like PDZ" evidence="3">
    <location>
        <begin position="160"/>
        <end position="277"/>
    </location>
</feature>
<dbReference type="STRING" id="105696.A0A1Y2M0W7"/>
<evidence type="ECO:0000313" key="4">
    <source>
        <dbReference type="EMBL" id="OSS49776.1"/>
    </source>
</evidence>
<dbReference type="Pfam" id="PF23658">
    <property type="entry name" value="PDZ_CPAF_rel"/>
    <property type="match status" value="1"/>
</dbReference>
<evidence type="ECO:0000313" key="5">
    <source>
        <dbReference type="Proteomes" id="UP000193240"/>
    </source>
</evidence>
<dbReference type="InterPro" id="IPR056186">
    <property type="entry name" value="PDZ_CPAF-rel"/>
</dbReference>
<evidence type="ECO:0000256" key="1">
    <source>
        <dbReference type="SAM" id="SignalP"/>
    </source>
</evidence>
<dbReference type="OMA" id="FTSWAEY"/>
<dbReference type="Proteomes" id="UP000193240">
    <property type="component" value="Unassembled WGS sequence"/>
</dbReference>
<name>A0A1Y2M0W7_EPING</name>
<keyword evidence="1" id="KW-0732">Signal</keyword>
<dbReference type="InParanoid" id="A0A1Y2M0W7"/>
<dbReference type="Pfam" id="PF03572">
    <property type="entry name" value="Peptidase_S41"/>
    <property type="match status" value="1"/>
</dbReference>
<proteinExistence type="predicted"/>
<dbReference type="InterPro" id="IPR052766">
    <property type="entry name" value="S41A_metabolite_peptidase"/>
</dbReference>
<accession>A0A1Y2M0W7</accession>
<gene>
    <name evidence="4" type="ORF">B5807_05937</name>
</gene>
<dbReference type="EMBL" id="KZ107843">
    <property type="protein sequence ID" value="OSS49776.1"/>
    <property type="molecule type" value="Genomic_DNA"/>
</dbReference>
<dbReference type="GO" id="GO:0006508">
    <property type="term" value="P:proteolysis"/>
    <property type="evidence" value="ECO:0007669"/>
    <property type="project" value="InterPro"/>
</dbReference>
<dbReference type="AlphaFoldDB" id="A0A1Y2M0W7"/>
<feature type="signal peptide" evidence="1">
    <location>
        <begin position="1"/>
        <end position="17"/>
    </location>
</feature>
<keyword evidence="5" id="KW-1185">Reference proteome</keyword>
<feature type="chain" id="PRO_5012960350" evidence="1">
    <location>
        <begin position="18"/>
        <end position="854"/>
    </location>
</feature>
<evidence type="ECO:0000259" key="2">
    <source>
        <dbReference type="Pfam" id="PF03572"/>
    </source>
</evidence>
<protein>
    <submittedName>
        <fullName evidence="4">Uncharacterized protein</fullName>
    </submittedName>
</protein>
<organism evidence="4 5">
    <name type="scientific">Epicoccum nigrum</name>
    <name type="common">Soil fungus</name>
    <name type="synonym">Epicoccum purpurascens</name>
    <dbReference type="NCBI Taxonomy" id="105696"/>
    <lineage>
        <taxon>Eukaryota</taxon>
        <taxon>Fungi</taxon>
        <taxon>Dikarya</taxon>
        <taxon>Ascomycota</taxon>
        <taxon>Pezizomycotina</taxon>
        <taxon>Dothideomycetes</taxon>
        <taxon>Pleosporomycetidae</taxon>
        <taxon>Pleosporales</taxon>
        <taxon>Pleosporineae</taxon>
        <taxon>Didymellaceae</taxon>
        <taxon>Epicoccum</taxon>
    </lineage>
</organism>
<reference evidence="4 5" key="1">
    <citation type="journal article" date="2017" name="Genome Announc.">
        <title>Genome sequence of the saprophytic ascomycete Epicoccum nigrum ICMP 19927 strain isolated from New Zealand.</title>
        <authorList>
            <person name="Fokin M."/>
            <person name="Fleetwood D."/>
            <person name="Weir B.S."/>
            <person name="Villas-Boas S.G."/>
        </authorList>
    </citation>
    <scope>NUCLEOTIDE SEQUENCE [LARGE SCALE GENOMIC DNA]</scope>
    <source>
        <strain evidence="4 5">ICMP 19927</strain>
    </source>
</reference>
<dbReference type="Gene3D" id="3.90.226.10">
    <property type="entry name" value="2-enoyl-CoA Hydratase, Chain A, domain 1"/>
    <property type="match status" value="1"/>
</dbReference>
<dbReference type="PANTHER" id="PTHR37049">
    <property type="entry name" value="PEPTIDASE S41 FAMILY PROTEIN"/>
    <property type="match status" value="1"/>
</dbReference>
<dbReference type="GO" id="GO:0008236">
    <property type="term" value="F:serine-type peptidase activity"/>
    <property type="evidence" value="ECO:0007669"/>
    <property type="project" value="InterPro"/>
</dbReference>
<sequence>MLSRHLLVLGFAACGLARSVPHRIARQEPSTTGSATDARSTICGDIIDAVNEGYQIFAASDAYECLTSVPFNAAVASRFVKYWNETLQFQSTLAYLKNPPEGYQQPAVDVVSEFNKLQQKIADGAYTNQYDFEADLQLLIFALKDGHVSLNAGVLSAFYFASPYEIISVSVDGKQTPKVYLTDDFLDSTTQGYTASAIATINGTEATEFLTRYAALNSWGYVEPHAEWNDLMSHPTQDIQGVPNTFSGWGTFYPGDDLTITFENQSAPLELSWLAIYNDFANATGPLTTGGDFYNYFVLGLLPDSFNDTQEAADFAGDEGNTVVSAPGNWYNASYGAFPEDPDVAQLDLGVYGDGIVSGYLLEDISVGVLSIPTFDAVPQSIGNFSSAVVDFIRNASTAGMQKVVIDLERNMGGATSLSYLIFKLFFPELMPYAGSRRRSFDLANTLGSATTEWWTSLNEADDSDRYTKFDEAANEWVITDRLNAATGKNFTSWSEYQGPIVANGDSFSLTEQYDLSNPTFQTAAFDQWLLTMYLPDKTEWPFLERIWNPDQIVILTDGLCGSTCALFMEMMTSVGVKTIVAGGRPVDGPMQAASGNRGASSYSTFALDADIVKARSLDADLSVNVNATLPEVRDEAIYTKYGGFNIRDQVRKDDTTPLQFKYEAADCRIYYTLANIYNMTRLWHDAATAAFTDPSLCVEGSRGFSAADSSPKAPPKPISQEPILSLNSTSTQQAGVFEEVPDGLENARSRIRVSTPTQLCPANKICPFGYACRSVTVTCAAEGTRTVPACIPACQNGGQCVGTCRLTSDAESKRQTFRAQDGTTQYQEKLSTGFCYPRQGTRALGCKYDPGTI</sequence>
<dbReference type="InterPro" id="IPR029045">
    <property type="entry name" value="ClpP/crotonase-like_dom_sf"/>
</dbReference>
<dbReference type="SUPFAM" id="SSF52096">
    <property type="entry name" value="ClpP/crotonase"/>
    <property type="match status" value="1"/>
</dbReference>
<evidence type="ECO:0000259" key="3">
    <source>
        <dbReference type="Pfam" id="PF23658"/>
    </source>
</evidence>